<accession>A0ACC0NTZ5</accession>
<dbReference type="Proteomes" id="UP001062846">
    <property type="component" value="Chromosome 5"/>
</dbReference>
<comment type="caution">
    <text evidence="1">The sequence shown here is derived from an EMBL/GenBank/DDBJ whole genome shotgun (WGS) entry which is preliminary data.</text>
</comment>
<evidence type="ECO:0000313" key="2">
    <source>
        <dbReference type="Proteomes" id="UP001062846"/>
    </source>
</evidence>
<proteinExistence type="predicted"/>
<sequence length="62" mass="7081">MFYRWSANNGGVLESLRYKEGYRVDVDVQEGTWPKLLVSMISSSLTRDTGNIISRSLCTIYC</sequence>
<name>A0ACC0NTZ5_RHOML</name>
<organism evidence="1 2">
    <name type="scientific">Rhododendron molle</name>
    <name type="common">Chinese azalea</name>
    <name type="synonym">Azalea mollis</name>
    <dbReference type="NCBI Taxonomy" id="49168"/>
    <lineage>
        <taxon>Eukaryota</taxon>
        <taxon>Viridiplantae</taxon>
        <taxon>Streptophyta</taxon>
        <taxon>Embryophyta</taxon>
        <taxon>Tracheophyta</taxon>
        <taxon>Spermatophyta</taxon>
        <taxon>Magnoliopsida</taxon>
        <taxon>eudicotyledons</taxon>
        <taxon>Gunneridae</taxon>
        <taxon>Pentapetalae</taxon>
        <taxon>asterids</taxon>
        <taxon>Ericales</taxon>
        <taxon>Ericaceae</taxon>
        <taxon>Ericoideae</taxon>
        <taxon>Rhodoreae</taxon>
        <taxon>Rhododendron</taxon>
    </lineage>
</organism>
<reference evidence="1" key="1">
    <citation type="submission" date="2022-02" db="EMBL/GenBank/DDBJ databases">
        <title>Plant Genome Project.</title>
        <authorList>
            <person name="Zhang R.-G."/>
        </authorList>
    </citation>
    <scope>NUCLEOTIDE SEQUENCE</scope>
    <source>
        <strain evidence="1">AT1</strain>
    </source>
</reference>
<keyword evidence="2" id="KW-1185">Reference proteome</keyword>
<gene>
    <name evidence="1" type="ORF">RHMOL_Rhmol05G0286500</name>
</gene>
<protein>
    <submittedName>
        <fullName evidence="1">Uncharacterized protein</fullName>
    </submittedName>
</protein>
<evidence type="ECO:0000313" key="1">
    <source>
        <dbReference type="EMBL" id="KAI8556837.1"/>
    </source>
</evidence>
<dbReference type="EMBL" id="CM046392">
    <property type="protein sequence ID" value="KAI8556837.1"/>
    <property type="molecule type" value="Genomic_DNA"/>
</dbReference>